<gene>
    <name evidence="2" type="ORF">GCM10010345_19910</name>
</gene>
<reference evidence="3" key="1">
    <citation type="journal article" date="2019" name="Int. J. Syst. Evol. Microbiol.">
        <title>The Global Catalogue of Microorganisms (GCM) 10K type strain sequencing project: providing services to taxonomists for standard genome sequencing and annotation.</title>
        <authorList>
            <consortium name="The Broad Institute Genomics Platform"/>
            <consortium name="The Broad Institute Genome Sequencing Center for Infectious Disease"/>
            <person name="Wu L."/>
            <person name="Ma J."/>
        </authorList>
    </citation>
    <scope>NUCLEOTIDE SEQUENCE [LARGE SCALE GENOMIC DNA]</scope>
    <source>
        <strain evidence="3">JCM 4733</strain>
    </source>
</reference>
<organism evidence="2 3">
    <name type="scientific">Streptomyces canarius</name>
    <dbReference type="NCBI Taxonomy" id="285453"/>
    <lineage>
        <taxon>Bacteria</taxon>
        <taxon>Bacillati</taxon>
        <taxon>Actinomycetota</taxon>
        <taxon>Actinomycetes</taxon>
        <taxon>Kitasatosporales</taxon>
        <taxon>Streptomycetaceae</taxon>
        <taxon>Streptomyces</taxon>
    </lineage>
</organism>
<proteinExistence type="predicted"/>
<comment type="caution">
    <text evidence="2">The sequence shown here is derived from an EMBL/GenBank/DDBJ whole genome shotgun (WGS) entry which is preliminary data.</text>
</comment>
<keyword evidence="3" id="KW-1185">Reference proteome</keyword>
<evidence type="ECO:0000313" key="3">
    <source>
        <dbReference type="Proteomes" id="UP000653644"/>
    </source>
</evidence>
<evidence type="ECO:0000256" key="1">
    <source>
        <dbReference type="SAM" id="MobiDB-lite"/>
    </source>
</evidence>
<accession>A0ABQ3CJN1</accession>
<evidence type="ECO:0008006" key="4">
    <source>
        <dbReference type="Google" id="ProtNLM"/>
    </source>
</evidence>
<sequence length="65" mass="7281">MVEVGEAGAYGLTNLDHVLRPLRLKRQRWSSRSSVHGGDGQAPIPDGSFHRMRSHDGRPFLRLTT</sequence>
<dbReference type="Proteomes" id="UP000653644">
    <property type="component" value="Unassembled WGS sequence"/>
</dbReference>
<evidence type="ECO:0000313" key="2">
    <source>
        <dbReference type="EMBL" id="GHA15297.1"/>
    </source>
</evidence>
<protein>
    <recommendedName>
        <fullName evidence="4">Transposase</fullName>
    </recommendedName>
</protein>
<name>A0ABQ3CJN1_9ACTN</name>
<feature type="region of interest" description="Disordered" evidence="1">
    <location>
        <begin position="29"/>
        <end position="65"/>
    </location>
</feature>
<dbReference type="EMBL" id="BMVN01000005">
    <property type="protein sequence ID" value="GHA15297.1"/>
    <property type="molecule type" value="Genomic_DNA"/>
</dbReference>